<dbReference type="InterPro" id="IPR010293">
    <property type="entry name" value="Sbt_1"/>
</dbReference>
<keyword evidence="1" id="KW-0472">Membrane</keyword>
<feature type="transmembrane region" description="Helical" evidence="1">
    <location>
        <begin position="231"/>
        <end position="255"/>
    </location>
</feature>
<comment type="caution">
    <text evidence="2">The sequence shown here is derived from an EMBL/GenBank/DDBJ whole genome shotgun (WGS) entry which is preliminary data.</text>
</comment>
<feature type="transmembrane region" description="Helical" evidence="1">
    <location>
        <begin position="64"/>
        <end position="84"/>
    </location>
</feature>
<dbReference type="AlphaFoldDB" id="A0A2M8QGZ8"/>
<reference evidence="2 3" key="1">
    <citation type="submission" date="2017-11" db="EMBL/GenBank/DDBJ databases">
        <title>Evolution of Phototrophy in the Chloroflexi Phylum Driven by Horizontal Gene Transfer.</title>
        <authorList>
            <person name="Ward L.M."/>
            <person name="Hemp J."/>
            <person name="Shih P.M."/>
            <person name="Mcglynn S.E."/>
            <person name="Fischer W."/>
        </authorList>
    </citation>
    <scope>NUCLEOTIDE SEQUENCE [LARGE SCALE GENOMIC DNA]</scope>
    <source>
        <strain evidence="2">JP3_7</strain>
    </source>
</reference>
<proteinExistence type="predicted"/>
<dbReference type="EMBL" id="PGTN01000001">
    <property type="protein sequence ID" value="PJF49048.1"/>
    <property type="molecule type" value="Genomic_DNA"/>
</dbReference>
<organism evidence="2 3">
    <name type="scientific">Candidatus Thermofonsia Clade 3 bacterium</name>
    <dbReference type="NCBI Taxonomy" id="2364212"/>
    <lineage>
        <taxon>Bacteria</taxon>
        <taxon>Bacillati</taxon>
        <taxon>Chloroflexota</taxon>
        <taxon>Candidatus Thermofontia</taxon>
        <taxon>Candidatus Thermofonsia Clade 3</taxon>
    </lineage>
</organism>
<keyword evidence="1" id="KW-1133">Transmembrane helix</keyword>
<dbReference type="Pfam" id="PF05982">
    <property type="entry name" value="Sbt_1"/>
    <property type="match status" value="1"/>
</dbReference>
<feature type="transmembrane region" description="Helical" evidence="1">
    <location>
        <begin position="261"/>
        <end position="279"/>
    </location>
</feature>
<feature type="transmembrane region" description="Helical" evidence="1">
    <location>
        <begin position="39"/>
        <end position="58"/>
    </location>
</feature>
<feature type="transmembrane region" description="Helical" evidence="1">
    <location>
        <begin position="6"/>
        <end position="27"/>
    </location>
</feature>
<feature type="transmembrane region" description="Helical" evidence="1">
    <location>
        <begin position="168"/>
        <end position="187"/>
    </location>
</feature>
<sequence>MSAELVVSNLLNPPVLFFLLGILAVLVKSDLELPAPIPKVLSLYLLLALGFKGGVTLRESDGGLVLPALGAALLMALAVPLYAFPILRRRLSRPDAAAVAATYGSVSAVTFVTATAFLQRLGEPQGGYMTAALALMESPAIVVGMLLARLGQRNDDIQGQLTVLLHEALFNSSVVLLVGSLAIGYIAGKANGDVLTPFTESLFPGLLSLFLLDMGLVVGRRLGDLKRMGAFPIAFAFGLPPVNAALGMGIARLIGLPVGDALLFVVLCASASYIAVPAAMSQALPQANPALYVTMALALTFPFNVVLGIPLYMSAISALWP</sequence>
<accession>A0A2M8QGZ8</accession>
<keyword evidence="1" id="KW-0812">Transmembrane</keyword>
<name>A0A2M8QGZ8_9CHLR</name>
<evidence type="ECO:0000313" key="3">
    <source>
        <dbReference type="Proteomes" id="UP000230790"/>
    </source>
</evidence>
<dbReference type="PANTHER" id="PTHR40400">
    <property type="entry name" value="SLR1512 PROTEIN"/>
    <property type="match status" value="1"/>
</dbReference>
<evidence type="ECO:0000256" key="1">
    <source>
        <dbReference type="SAM" id="Phobius"/>
    </source>
</evidence>
<gene>
    <name evidence="2" type="ORF">CUN48_00080</name>
</gene>
<dbReference type="Proteomes" id="UP000230790">
    <property type="component" value="Unassembled WGS sequence"/>
</dbReference>
<feature type="transmembrane region" description="Helical" evidence="1">
    <location>
        <begin position="291"/>
        <end position="313"/>
    </location>
</feature>
<dbReference type="PANTHER" id="PTHR40400:SF1">
    <property type="entry name" value="SLR1512 PROTEIN"/>
    <property type="match status" value="1"/>
</dbReference>
<protein>
    <submittedName>
        <fullName evidence="2">Sodium-dependent bicarbonate transport family permease</fullName>
    </submittedName>
</protein>
<feature type="transmembrane region" description="Helical" evidence="1">
    <location>
        <begin position="130"/>
        <end position="148"/>
    </location>
</feature>
<evidence type="ECO:0000313" key="2">
    <source>
        <dbReference type="EMBL" id="PJF49048.1"/>
    </source>
</evidence>
<feature type="transmembrane region" description="Helical" evidence="1">
    <location>
        <begin position="96"/>
        <end position="118"/>
    </location>
</feature>
<feature type="transmembrane region" description="Helical" evidence="1">
    <location>
        <begin position="202"/>
        <end position="219"/>
    </location>
</feature>